<evidence type="ECO:0000313" key="4">
    <source>
        <dbReference type="EMBL" id="PYH88562.1"/>
    </source>
</evidence>
<dbReference type="OrthoDB" id="3358371at2759"/>
<dbReference type="InterPro" id="IPR051164">
    <property type="entry name" value="NmrA-like_oxidored"/>
</dbReference>
<dbReference type="InterPro" id="IPR036291">
    <property type="entry name" value="NAD(P)-bd_dom_sf"/>
</dbReference>
<evidence type="ECO:0000313" key="5">
    <source>
        <dbReference type="Proteomes" id="UP000247810"/>
    </source>
</evidence>
<dbReference type="CDD" id="cd05251">
    <property type="entry name" value="NmrA_like_SDR_a"/>
    <property type="match status" value="1"/>
</dbReference>
<sequence length="311" mass="33356">MSPNLLVVVGATGQQGSSIINTMLADPELSKEYTIRGTTRNPASPAAQTLAAKGIEIVAADFNDPASLQRAFTGAHTVFGTTTTSYDGNTYTHEITHGRALADAVVAAHVPFYIYSTLPSIAKTSQGALKHGGHFDGKEDVEQYIRTLPVKSAFVAPGSFMSNFHDSMAPHPAGDGTYALASFVTPETQLPMIITAGDMGKWVAAILADFPKYEGKVLCCATALYSFAEIADTMTRASGKMVVYRQLPEQVWRGFLPALMVDHIADMPKSFQDHGYYGENTAEKVAWSAEQARGKLTTLEECLGANPLRLG</sequence>
<dbReference type="VEuPathDB" id="FungiDB:BO71DRAFT_403751"/>
<dbReference type="Pfam" id="PF05368">
    <property type="entry name" value="NmrA"/>
    <property type="match status" value="1"/>
</dbReference>
<dbReference type="Gene3D" id="3.40.50.720">
    <property type="entry name" value="NAD(P)-binding Rossmann-like Domain"/>
    <property type="match status" value="1"/>
</dbReference>
<protein>
    <submittedName>
        <fullName evidence="4">NAD(P)-binding protein</fullName>
    </submittedName>
</protein>
<reference evidence="4 5" key="1">
    <citation type="submission" date="2018-02" db="EMBL/GenBank/DDBJ databases">
        <title>The genomes of Aspergillus section Nigri reveals drivers in fungal speciation.</title>
        <authorList>
            <consortium name="DOE Joint Genome Institute"/>
            <person name="Vesth T.C."/>
            <person name="Nybo J."/>
            <person name="Theobald S."/>
            <person name="Brandl J."/>
            <person name="Frisvad J.C."/>
            <person name="Nielsen K.F."/>
            <person name="Lyhne E.K."/>
            <person name="Kogle M.E."/>
            <person name="Kuo A."/>
            <person name="Riley R."/>
            <person name="Clum A."/>
            <person name="Nolan M."/>
            <person name="Lipzen A."/>
            <person name="Salamov A."/>
            <person name="Henrissat B."/>
            <person name="Wiebenga A."/>
            <person name="De vries R.P."/>
            <person name="Grigoriev I.V."/>
            <person name="Mortensen U.H."/>
            <person name="Andersen M.R."/>
            <person name="Baker S.E."/>
        </authorList>
    </citation>
    <scope>NUCLEOTIDE SEQUENCE [LARGE SCALE GENOMIC DNA]</scope>
    <source>
        <strain evidence="4 5">CBS 707.79</strain>
    </source>
</reference>
<organism evidence="4 5">
    <name type="scientific">Aspergillus ellipticus CBS 707.79</name>
    <dbReference type="NCBI Taxonomy" id="1448320"/>
    <lineage>
        <taxon>Eukaryota</taxon>
        <taxon>Fungi</taxon>
        <taxon>Dikarya</taxon>
        <taxon>Ascomycota</taxon>
        <taxon>Pezizomycotina</taxon>
        <taxon>Eurotiomycetes</taxon>
        <taxon>Eurotiomycetidae</taxon>
        <taxon>Eurotiales</taxon>
        <taxon>Aspergillaceae</taxon>
        <taxon>Aspergillus</taxon>
        <taxon>Aspergillus subgen. Circumdati</taxon>
    </lineage>
</organism>
<dbReference type="Gene3D" id="3.90.25.10">
    <property type="entry name" value="UDP-galactose 4-epimerase, domain 1"/>
    <property type="match status" value="1"/>
</dbReference>
<dbReference type="PANTHER" id="PTHR42748:SF11">
    <property type="entry name" value="NMRA-LIKE DOMAIN-CONTAINING PROTEIN"/>
    <property type="match status" value="1"/>
</dbReference>
<proteinExistence type="inferred from homology"/>
<dbReference type="AlphaFoldDB" id="A0A319EBS6"/>
<feature type="domain" description="NmrA-like" evidence="3">
    <location>
        <begin position="5"/>
        <end position="301"/>
    </location>
</feature>
<dbReference type="STRING" id="1448320.A0A319EBS6"/>
<evidence type="ECO:0000259" key="3">
    <source>
        <dbReference type="Pfam" id="PF05368"/>
    </source>
</evidence>
<dbReference type="Proteomes" id="UP000247810">
    <property type="component" value="Unassembled WGS sequence"/>
</dbReference>
<evidence type="ECO:0000256" key="2">
    <source>
        <dbReference type="ARBA" id="ARBA00022857"/>
    </source>
</evidence>
<dbReference type="SUPFAM" id="SSF51735">
    <property type="entry name" value="NAD(P)-binding Rossmann-fold domains"/>
    <property type="match status" value="1"/>
</dbReference>
<dbReference type="EMBL" id="KZ826082">
    <property type="protein sequence ID" value="PYH88562.1"/>
    <property type="molecule type" value="Genomic_DNA"/>
</dbReference>
<dbReference type="GO" id="GO:0005634">
    <property type="term" value="C:nucleus"/>
    <property type="evidence" value="ECO:0007669"/>
    <property type="project" value="TreeGrafter"/>
</dbReference>
<accession>A0A319EBS6</accession>
<name>A0A319EBS6_9EURO</name>
<gene>
    <name evidence="4" type="ORF">BO71DRAFT_403751</name>
</gene>
<evidence type="ECO:0000256" key="1">
    <source>
        <dbReference type="ARBA" id="ARBA00006328"/>
    </source>
</evidence>
<keyword evidence="5" id="KW-1185">Reference proteome</keyword>
<dbReference type="PANTHER" id="PTHR42748">
    <property type="entry name" value="NITROGEN METABOLITE REPRESSION PROTEIN NMRA FAMILY MEMBER"/>
    <property type="match status" value="1"/>
</dbReference>
<keyword evidence="2" id="KW-0521">NADP</keyword>
<comment type="similarity">
    <text evidence="1">Belongs to the NmrA-type oxidoreductase family.</text>
</comment>
<dbReference type="InterPro" id="IPR008030">
    <property type="entry name" value="NmrA-like"/>
</dbReference>